<feature type="compositionally biased region" description="Basic and acidic residues" evidence="1">
    <location>
        <begin position="11"/>
        <end position="23"/>
    </location>
</feature>
<dbReference type="Proteomes" id="UP000007820">
    <property type="component" value="Unassembled WGS sequence"/>
</dbReference>
<evidence type="ECO:0000313" key="3">
    <source>
        <dbReference type="Proteomes" id="UP000007820"/>
    </source>
</evidence>
<feature type="region of interest" description="Disordered" evidence="1">
    <location>
        <begin position="1"/>
        <end position="42"/>
    </location>
</feature>
<dbReference type="AlphaFoldDB" id="F9D3R9"/>
<sequence>MFFVGYASKKKPNEELSLDETKAPPESCAPKKSPSRNGYALP</sequence>
<accession>F9D3R9</accession>
<comment type="caution">
    <text evidence="2">The sequence shown here is derived from an EMBL/GenBank/DDBJ whole genome shotgun (WGS) entry which is preliminary data.</text>
</comment>
<organism evidence="2 3">
    <name type="scientific">Prevotella dentalis (strain ATCC 49559 / DSM 3688 / JCM 13448 / NCTC 12043 / ES 2772)</name>
    <name type="common">Mitsuokella dentalis</name>
    <dbReference type="NCBI Taxonomy" id="908937"/>
    <lineage>
        <taxon>Bacteria</taxon>
        <taxon>Pseudomonadati</taxon>
        <taxon>Bacteroidota</taxon>
        <taxon>Bacteroidia</taxon>
        <taxon>Bacteroidales</taxon>
        <taxon>Prevotellaceae</taxon>
        <taxon>Prevotella</taxon>
    </lineage>
</organism>
<name>F9D3R9_PREDD</name>
<reference evidence="2 3" key="1">
    <citation type="submission" date="2011-04" db="EMBL/GenBank/DDBJ databases">
        <authorList>
            <person name="Muzny D."/>
            <person name="Qin X."/>
            <person name="Deng J."/>
            <person name="Jiang H."/>
            <person name="Liu Y."/>
            <person name="Qu J."/>
            <person name="Song X.-Z."/>
            <person name="Zhang L."/>
            <person name="Thornton R."/>
            <person name="Coyle M."/>
            <person name="Francisco L."/>
            <person name="Jackson L."/>
            <person name="Javaid M."/>
            <person name="Korchina V."/>
            <person name="Kovar C."/>
            <person name="Mata R."/>
            <person name="Mathew T."/>
            <person name="Ngo R."/>
            <person name="Nguyen L."/>
            <person name="Nguyen N."/>
            <person name="Okwuonu G."/>
            <person name="Ongeri F."/>
            <person name="Pham C."/>
            <person name="Simmons D."/>
            <person name="Wilczek-Boney K."/>
            <person name="Hale W."/>
            <person name="Jakkamsetti A."/>
            <person name="Pham P."/>
            <person name="Ruth R."/>
            <person name="San Lucas F."/>
            <person name="Warren J."/>
            <person name="Zhang J."/>
            <person name="Zhao Z."/>
            <person name="Zhou C."/>
            <person name="Zhu D."/>
            <person name="Lee S."/>
            <person name="Bess C."/>
            <person name="Blankenburg K."/>
            <person name="Forbes L."/>
            <person name="Fu Q."/>
            <person name="Gubbala S."/>
            <person name="Hirani K."/>
            <person name="Jayaseelan J.C."/>
            <person name="Lara F."/>
            <person name="Munidasa M."/>
            <person name="Palculict T."/>
            <person name="Patil S."/>
            <person name="Pu L.-L."/>
            <person name="Saada N."/>
            <person name="Tang L."/>
            <person name="Weissenberger G."/>
            <person name="Zhu Y."/>
            <person name="Hemphill L."/>
            <person name="Shang Y."/>
            <person name="Youmans B."/>
            <person name="Ayvaz T."/>
            <person name="Ross M."/>
            <person name="Santibanez J."/>
            <person name="Aqrawi P."/>
            <person name="Gross S."/>
            <person name="Joshi V."/>
            <person name="Fowler G."/>
            <person name="Nazareth L."/>
            <person name="Reid J."/>
            <person name="Worley K."/>
            <person name="Petrosino J."/>
            <person name="Highlander S."/>
            <person name="Gibbs R."/>
        </authorList>
    </citation>
    <scope>NUCLEOTIDE SEQUENCE [LARGE SCALE GENOMIC DNA]</scope>
    <source>
        <strain evidence="2 3">DSM 3688</strain>
    </source>
</reference>
<evidence type="ECO:0000313" key="2">
    <source>
        <dbReference type="EMBL" id="EGQ14354.1"/>
    </source>
</evidence>
<dbReference type="EMBL" id="AFPW01000022">
    <property type="protein sequence ID" value="EGQ14354.1"/>
    <property type="molecule type" value="Genomic_DNA"/>
</dbReference>
<gene>
    <name evidence="2" type="ORF">HMPREF9136_1497</name>
</gene>
<protein>
    <submittedName>
        <fullName evidence="2">Uncharacterized protein</fullName>
    </submittedName>
</protein>
<evidence type="ECO:0000256" key="1">
    <source>
        <dbReference type="SAM" id="MobiDB-lite"/>
    </source>
</evidence>
<proteinExistence type="predicted"/>